<feature type="binding site" evidence="9">
    <location>
        <position position="376"/>
    </location>
    <ligand>
        <name>Mg(2+)</name>
        <dbReference type="ChEBI" id="CHEBI:18420"/>
        <label>2</label>
    </ligand>
</feature>
<sequence>MRKKAGWLDRYSYDASIEILIDLALQHAAKSGPFAEAITACLRDRNFMGLLDFDLSYDWGLDPQHLVHARQALAFFEKFEPLELPGVSKTLNAFRRFAKSEASCKDVNKRFCQYTLGTPLGYPFDSILEDARRKIACILGTAPPLSEMHFRFGPGATVNVQKKDACPRVKLGVQLTCSNELAPYAKLLLAELPTLVEHHGQLLQTTTSDEEEVLRYSVDVEVVPGRLQFVPKDAKKFRTITVEPGLNTLFQQGIGRAIRKRLSKAGVDLSTQERNRALAYAGSRNDHLATIDFSSASDTIATQMVAFLLPEDWYILMDVARTRTVTYNGLVIKLEKFSTMGNSYTFELESLLFYSLAWACLSHLGLSKRDLCIFGDDLIVPSRSYPLIELVFSYCGFFVNHEKSFVSGPFRESCGADYYLGFDIRPYYQKTLVSAETLFTLHNHYMRTGELTFADYIREKWIHPDLHRFGPDGYGDGHLIGPWESKPKRVKCRSVSSSGKSKIQKFPHTALGWEGSFFTAFRRSSRHETRPHSGDAALPAYSIYVRGTPDDLPIVAATSQSITPKELWADPKHFVVPGSEGYEEVSIYTLSRGIFLR</sequence>
<evidence type="ECO:0000256" key="3">
    <source>
        <dbReference type="ARBA" id="ARBA00022679"/>
    </source>
</evidence>
<evidence type="ECO:0000259" key="10">
    <source>
        <dbReference type="PROSITE" id="PS50522"/>
    </source>
</evidence>
<keyword evidence="9" id="KW-0460">Magnesium</keyword>
<accession>A0A8S5L538</accession>
<keyword evidence="4" id="KW-0548">Nucleotidyltransferase</keyword>
<comment type="catalytic activity">
    <reaction evidence="8">
        <text>RNA(n) + a ribonucleoside 5'-triphosphate = RNA(n+1) + diphosphate</text>
        <dbReference type="Rhea" id="RHEA:21248"/>
        <dbReference type="Rhea" id="RHEA-COMP:14527"/>
        <dbReference type="Rhea" id="RHEA-COMP:17342"/>
        <dbReference type="ChEBI" id="CHEBI:33019"/>
        <dbReference type="ChEBI" id="CHEBI:61557"/>
        <dbReference type="ChEBI" id="CHEBI:140395"/>
        <dbReference type="EC" id="2.7.7.48"/>
    </reaction>
</comment>
<proteinExistence type="predicted"/>
<keyword evidence="9" id="KW-0479">Metal-binding</keyword>
<evidence type="ECO:0000256" key="5">
    <source>
        <dbReference type="ARBA" id="ARBA00022741"/>
    </source>
</evidence>
<feature type="domain" description="RdRp catalytic" evidence="10">
    <location>
        <begin position="277"/>
        <end position="408"/>
    </location>
</feature>
<comment type="cofactor">
    <cofactor evidence="9">
        <name>Mg(2+)</name>
        <dbReference type="ChEBI" id="CHEBI:18420"/>
    </cofactor>
    <text evidence="9">Binds 2 Mg(2+) per subunit.</text>
</comment>
<feature type="binding site" evidence="9">
    <location>
        <position position="377"/>
    </location>
    <ligand>
        <name>Mg(2+)</name>
        <dbReference type="ChEBI" id="CHEBI:18420"/>
        <label>2</label>
    </ligand>
</feature>
<evidence type="ECO:0000256" key="2">
    <source>
        <dbReference type="ARBA" id="ARBA00022484"/>
    </source>
</evidence>
<dbReference type="EMBL" id="BK014067">
    <property type="protein sequence ID" value="DAD52314.1"/>
    <property type="molecule type" value="Genomic_RNA"/>
</dbReference>
<dbReference type="GO" id="GO:0003968">
    <property type="term" value="F:RNA-directed RNA polymerase activity"/>
    <property type="evidence" value="ECO:0007669"/>
    <property type="project" value="UniProtKB-KW"/>
</dbReference>
<dbReference type="InterPro" id="IPR005093">
    <property type="entry name" value="RNArep_beta"/>
</dbReference>
<keyword evidence="5" id="KW-0547">Nucleotide-binding</keyword>
<evidence type="ECO:0000256" key="6">
    <source>
        <dbReference type="ARBA" id="ARBA00022953"/>
    </source>
</evidence>
<dbReference type="GO" id="GO:0000166">
    <property type="term" value="F:nucleotide binding"/>
    <property type="evidence" value="ECO:0007669"/>
    <property type="project" value="UniProtKB-KW"/>
</dbReference>
<evidence type="ECO:0000256" key="9">
    <source>
        <dbReference type="PIRSR" id="PIRSR605093-1"/>
    </source>
</evidence>
<keyword evidence="3" id="KW-0808">Transferase</keyword>
<keyword evidence="6" id="KW-0693">Viral RNA replication</keyword>
<evidence type="ECO:0000256" key="7">
    <source>
        <dbReference type="ARBA" id="ARBA00030248"/>
    </source>
</evidence>
<gene>
    <name evidence="11" type="primary">SRR6960799_9_3</name>
</gene>
<evidence type="ECO:0000256" key="1">
    <source>
        <dbReference type="ARBA" id="ARBA00012494"/>
    </source>
</evidence>
<dbReference type="InterPro" id="IPR043502">
    <property type="entry name" value="DNA/RNA_pol_sf"/>
</dbReference>
<dbReference type="InterPro" id="IPR007096">
    <property type="entry name" value="RNA-dir_Rpol_cat_phage"/>
</dbReference>
<keyword evidence="2 11" id="KW-0696">RNA-directed RNA polymerase</keyword>
<keyword evidence="12" id="KW-1185">Reference proteome</keyword>
<dbReference type="GeneID" id="80398249"/>
<dbReference type="KEGG" id="vg:80398249"/>
<protein>
    <recommendedName>
        <fullName evidence="1">RNA-directed RNA polymerase</fullName>
        <ecNumber evidence="1">2.7.7.48</ecNumber>
    </recommendedName>
    <alternativeName>
        <fullName evidence="7">RNA replicase beta chain</fullName>
    </alternativeName>
</protein>
<dbReference type="Pfam" id="PF03431">
    <property type="entry name" value="RNA_replicase_B"/>
    <property type="match status" value="1"/>
</dbReference>
<name>A0A8S5L538_9VIRU</name>
<organism evidence="11 12">
    <name type="scientific">ssRNA phage SRR6960799_9</name>
    <dbReference type="NCBI Taxonomy" id="2786605"/>
    <lineage>
        <taxon>Viruses</taxon>
        <taxon>Riboviria</taxon>
        <taxon>Orthornavirae</taxon>
        <taxon>Lenarviricota</taxon>
        <taxon>Leviviricetes</taxon>
        <taxon>Norzivirales</taxon>
        <taxon>Fiersviridae</taxon>
        <taxon>Tenwovirus</taxon>
        <taxon>Tenwovirus pelohabitans</taxon>
        <taxon>Creshivirus pelohabitans</taxon>
    </lineage>
</organism>
<dbReference type="Proteomes" id="UP000677437">
    <property type="component" value="Segment"/>
</dbReference>
<dbReference type="GO" id="GO:0046872">
    <property type="term" value="F:metal ion binding"/>
    <property type="evidence" value="ECO:0007669"/>
    <property type="project" value="UniProtKB-KW"/>
</dbReference>
<dbReference type="SUPFAM" id="SSF56672">
    <property type="entry name" value="DNA/RNA polymerases"/>
    <property type="match status" value="1"/>
</dbReference>
<evidence type="ECO:0000313" key="12">
    <source>
        <dbReference type="Proteomes" id="UP000677437"/>
    </source>
</evidence>
<reference evidence="11" key="1">
    <citation type="submission" date="2020-09" db="EMBL/GenBank/DDBJ databases">
        <title>Leviviricetes taxonomy.</title>
        <authorList>
            <person name="Stockdale S.R."/>
            <person name="Callanan J."/>
            <person name="Adriaenssens E.M."/>
            <person name="Kuhn J.H."/>
            <person name="Rumnieks J."/>
            <person name="Shkoporov A."/>
            <person name="Draper L.A."/>
            <person name="Ross P."/>
            <person name="Hill C."/>
        </authorList>
    </citation>
    <scope>NUCLEOTIDE SEQUENCE</scope>
</reference>
<evidence type="ECO:0000313" key="11">
    <source>
        <dbReference type="EMBL" id="DAD52314.1"/>
    </source>
</evidence>
<feature type="binding site" evidence="9">
    <location>
        <position position="292"/>
    </location>
    <ligand>
        <name>Mg(2+)</name>
        <dbReference type="ChEBI" id="CHEBI:18420"/>
        <label>2</label>
    </ligand>
</feature>
<dbReference type="PROSITE" id="PS50522">
    <property type="entry name" value="RDRP_PHAGE"/>
    <property type="match status" value="1"/>
</dbReference>
<dbReference type="RefSeq" id="YP_010769281.1">
    <property type="nucleotide sequence ID" value="NC_073927.1"/>
</dbReference>
<evidence type="ECO:0000256" key="8">
    <source>
        <dbReference type="ARBA" id="ARBA00048744"/>
    </source>
</evidence>
<evidence type="ECO:0000256" key="4">
    <source>
        <dbReference type="ARBA" id="ARBA00022695"/>
    </source>
</evidence>
<dbReference type="EC" id="2.7.7.48" evidence="1"/>
<dbReference type="GO" id="GO:0039694">
    <property type="term" value="P:viral RNA genome replication"/>
    <property type="evidence" value="ECO:0007669"/>
    <property type="project" value="InterPro"/>
</dbReference>